<keyword evidence="11" id="KW-1185">Reference proteome</keyword>
<evidence type="ECO:0000256" key="1">
    <source>
        <dbReference type="ARBA" id="ARBA00004651"/>
    </source>
</evidence>
<dbReference type="Gramene" id="PGSC0003DMT400044388">
    <property type="protein sequence ID" value="PGSC0003DMT400044388"/>
    <property type="gene ID" value="PGSC0003DMG400017235"/>
</dbReference>
<organism evidence="10 11">
    <name type="scientific">Solanum tuberosum</name>
    <name type="common">Potato</name>
    <dbReference type="NCBI Taxonomy" id="4113"/>
    <lineage>
        <taxon>Eukaryota</taxon>
        <taxon>Viridiplantae</taxon>
        <taxon>Streptophyta</taxon>
        <taxon>Embryophyta</taxon>
        <taxon>Tracheophyta</taxon>
        <taxon>Spermatophyta</taxon>
        <taxon>Magnoliopsida</taxon>
        <taxon>eudicotyledons</taxon>
        <taxon>Gunneridae</taxon>
        <taxon>Pentapetalae</taxon>
        <taxon>asterids</taxon>
        <taxon>lamiids</taxon>
        <taxon>Solanales</taxon>
        <taxon>Solanaceae</taxon>
        <taxon>Solanoideae</taxon>
        <taxon>Solaneae</taxon>
        <taxon>Solanum</taxon>
    </lineage>
</organism>
<evidence type="ECO:0000256" key="5">
    <source>
        <dbReference type="ARBA" id="ARBA00022692"/>
    </source>
</evidence>
<evidence type="ECO:0000313" key="10">
    <source>
        <dbReference type="EnsemblPlants" id="PGSC0003DMT400044388"/>
    </source>
</evidence>
<dbReference type="AlphaFoldDB" id="M1BG44"/>
<dbReference type="GO" id="GO:0005886">
    <property type="term" value="C:plasma membrane"/>
    <property type="evidence" value="ECO:0007669"/>
    <property type="project" value="UniProtKB-SubCell"/>
</dbReference>
<evidence type="ECO:0000256" key="2">
    <source>
        <dbReference type="ARBA" id="ARBA00007651"/>
    </source>
</evidence>
<dbReference type="InterPro" id="IPR045009">
    <property type="entry name" value="CASPL-5"/>
</dbReference>
<evidence type="ECO:0000259" key="9">
    <source>
        <dbReference type="Pfam" id="PF04535"/>
    </source>
</evidence>
<dbReference type="Proteomes" id="UP000011115">
    <property type="component" value="Unassembled WGS sequence"/>
</dbReference>
<feature type="transmembrane region" description="Helical" evidence="8">
    <location>
        <begin position="78"/>
        <end position="98"/>
    </location>
</feature>
<proteinExistence type="inferred from homology"/>
<dbReference type="InterPro" id="IPR006702">
    <property type="entry name" value="CASP_dom"/>
</dbReference>
<name>M1BG44_SOLTU</name>
<comment type="caution">
    <text evidence="8">Lacks conserved residue(s) required for the propagation of feature annotation.</text>
</comment>
<reference evidence="10" key="2">
    <citation type="submission" date="2015-06" db="UniProtKB">
        <authorList>
            <consortium name="EnsemblPlants"/>
        </authorList>
    </citation>
    <scope>IDENTIFICATION</scope>
    <source>
        <strain evidence="10">DM1-3 516 R44</strain>
    </source>
</reference>
<comment type="subunit">
    <text evidence="3 8">Homodimer and heterodimers.</text>
</comment>
<keyword evidence="7 8" id="KW-0472">Membrane</keyword>
<feature type="domain" description="Casparian strip membrane protein" evidence="9">
    <location>
        <begin position="7"/>
        <end position="91"/>
    </location>
</feature>
<reference evidence="11" key="1">
    <citation type="journal article" date="2011" name="Nature">
        <title>Genome sequence and analysis of the tuber crop potato.</title>
        <authorList>
            <consortium name="The Potato Genome Sequencing Consortium"/>
        </authorList>
    </citation>
    <scope>NUCLEOTIDE SEQUENCE [LARGE SCALE GENOMIC DNA]</scope>
    <source>
        <strain evidence="11">cv. DM1-3 516 R44</strain>
    </source>
</reference>
<comment type="subcellular location">
    <subcellularLocation>
        <location evidence="1 8">Cell membrane</location>
        <topology evidence="1 8">Multi-pass membrane protein</topology>
    </subcellularLocation>
</comment>
<evidence type="ECO:0000256" key="4">
    <source>
        <dbReference type="ARBA" id="ARBA00022475"/>
    </source>
</evidence>
<dbReference type="PANTHER" id="PTHR32021">
    <property type="entry name" value="CASP-LIKE PROTEIN 5B3"/>
    <property type="match status" value="1"/>
</dbReference>
<dbReference type="Pfam" id="PF04535">
    <property type="entry name" value="CASP_dom"/>
    <property type="match status" value="1"/>
</dbReference>
<protein>
    <recommendedName>
        <fullName evidence="8">CASP-like protein</fullName>
    </recommendedName>
</protein>
<dbReference type="PANTHER" id="PTHR32021:SF5">
    <property type="entry name" value="CASP-LIKE PROTEIN 5B3"/>
    <property type="match status" value="1"/>
</dbReference>
<dbReference type="EnsemblPlants" id="PGSC0003DMT400044388">
    <property type="protein sequence ID" value="PGSC0003DMT400044388"/>
    <property type="gene ID" value="PGSC0003DMG400017235"/>
</dbReference>
<dbReference type="OrthoDB" id="754299at2759"/>
<evidence type="ECO:0000256" key="3">
    <source>
        <dbReference type="ARBA" id="ARBA00011489"/>
    </source>
</evidence>
<sequence length="137" mass="15452">MKDFAGTPGTLTGLFLRMAQCFFAAGAIASMVTSKGFFNVTAFCYLIASMALQVIWSSGLAFLDAYFLAKKKSFHNHVLLSLFVVGDWVSLCCITVFFNSTQQTYRLLIICYRSLWNEFTCSVQDYYRSLQLLLQLA</sequence>
<feature type="transmembrane region" description="Helical" evidence="8">
    <location>
        <begin position="40"/>
        <end position="66"/>
    </location>
</feature>
<keyword evidence="4 8" id="KW-1003">Cell membrane</keyword>
<evidence type="ECO:0000313" key="11">
    <source>
        <dbReference type="Proteomes" id="UP000011115"/>
    </source>
</evidence>
<evidence type="ECO:0000256" key="7">
    <source>
        <dbReference type="ARBA" id="ARBA00023136"/>
    </source>
</evidence>
<gene>
    <name evidence="10" type="primary">LOC102594589</name>
</gene>
<keyword evidence="5 8" id="KW-0812">Transmembrane</keyword>
<dbReference type="HOGENOM" id="CLU_1868797_0_0_1"/>
<evidence type="ECO:0000256" key="6">
    <source>
        <dbReference type="ARBA" id="ARBA00022989"/>
    </source>
</evidence>
<accession>M1BG44</accession>
<keyword evidence="6 8" id="KW-1133">Transmembrane helix</keyword>
<dbReference type="ExpressionAtlas" id="M1BG44">
    <property type="expression patterns" value="baseline"/>
</dbReference>
<evidence type="ECO:0000256" key="8">
    <source>
        <dbReference type="RuleBase" id="RU361233"/>
    </source>
</evidence>
<comment type="similarity">
    <text evidence="2 8">Belongs to the Casparian strip membrane proteins (CASP) family.</text>
</comment>